<protein>
    <submittedName>
        <fullName evidence="5">PLP-dependent transferase</fullName>
    </submittedName>
</protein>
<dbReference type="Pfam" id="PF01053">
    <property type="entry name" value="Cys_Met_Meta_PP"/>
    <property type="match status" value="1"/>
</dbReference>
<dbReference type="RefSeq" id="WP_269442177.1">
    <property type="nucleotide sequence ID" value="NZ_CP097463.1"/>
</dbReference>
<evidence type="ECO:0000256" key="4">
    <source>
        <dbReference type="RuleBase" id="RU362118"/>
    </source>
</evidence>
<dbReference type="InterPro" id="IPR054542">
    <property type="entry name" value="Cys_met_metab_PP"/>
</dbReference>
<organism evidence="5 6">
    <name type="scientific">Jatrophihabitans cynanchi</name>
    <dbReference type="NCBI Taxonomy" id="2944128"/>
    <lineage>
        <taxon>Bacteria</taxon>
        <taxon>Bacillati</taxon>
        <taxon>Actinomycetota</taxon>
        <taxon>Actinomycetes</taxon>
        <taxon>Jatrophihabitantales</taxon>
        <taxon>Jatrophihabitantaceae</taxon>
        <taxon>Jatrophihabitans</taxon>
    </lineage>
</organism>
<keyword evidence="5" id="KW-0808">Transferase</keyword>
<dbReference type="Gene3D" id="3.90.1150.10">
    <property type="entry name" value="Aspartate Aminotransferase, domain 1"/>
    <property type="match status" value="1"/>
</dbReference>
<reference evidence="5" key="1">
    <citation type="submission" date="2022-05" db="EMBL/GenBank/DDBJ databases">
        <title>Jatrophihabitans sp. SB3-54 whole genome sequence.</title>
        <authorList>
            <person name="Suh M.K."/>
            <person name="Eom M.K."/>
            <person name="Kim J.S."/>
            <person name="Kim H.S."/>
            <person name="Do H.E."/>
            <person name="Shin Y.K."/>
            <person name="Lee J.-S."/>
        </authorList>
    </citation>
    <scope>NUCLEOTIDE SEQUENCE</scope>
    <source>
        <strain evidence="5">SB3-54</strain>
    </source>
</reference>
<dbReference type="InterPro" id="IPR015421">
    <property type="entry name" value="PyrdxlP-dep_Trfase_major"/>
</dbReference>
<evidence type="ECO:0000256" key="3">
    <source>
        <dbReference type="ARBA" id="ARBA00022898"/>
    </source>
</evidence>
<dbReference type="EMBL" id="CP097463">
    <property type="protein sequence ID" value="WAX55658.1"/>
    <property type="molecule type" value="Genomic_DNA"/>
</dbReference>
<evidence type="ECO:0000313" key="6">
    <source>
        <dbReference type="Proteomes" id="UP001164693"/>
    </source>
</evidence>
<evidence type="ECO:0000256" key="2">
    <source>
        <dbReference type="ARBA" id="ARBA00009077"/>
    </source>
</evidence>
<name>A0ABY7JSW4_9ACTN</name>
<dbReference type="InterPro" id="IPR000277">
    <property type="entry name" value="Cys/Met-Metab_PyrdxlP-dep_enz"/>
</dbReference>
<keyword evidence="3 4" id="KW-0663">Pyridoxal phosphate</keyword>
<proteinExistence type="inferred from homology"/>
<dbReference type="GO" id="GO:0016740">
    <property type="term" value="F:transferase activity"/>
    <property type="evidence" value="ECO:0007669"/>
    <property type="project" value="UniProtKB-KW"/>
</dbReference>
<evidence type="ECO:0000313" key="5">
    <source>
        <dbReference type="EMBL" id="WAX55658.1"/>
    </source>
</evidence>
<dbReference type="InterPro" id="IPR015422">
    <property type="entry name" value="PyrdxlP-dep_Trfase_small"/>
</dbReference>
<comment type="cofactor">
    <cofactor evidence="1 4">
        <name>pyridoxal 5'-phosphate</name>
        <dbReference type="ChEBI" id="CHEBI:597326"/>
    </cofactor>
</comment>
<keyword evidence="6" id="KW-1185">Reference proteome</keyword>
<comment type="similarity">
    <text evidence="2 4">Belongs to the trans-sulfuration enzymes family.</text>
</comment>
<dbReference type="InterPro" id="IPR015424">
    <property type="entry name" value="PyrdxlP-dep_Trfase"/>
</dbReference>
<dbReference type="PIRSF" id="PIRSF001434">
    <property type="entry name" value="CGS"/>
    <property type="match status" value="1"/>
</dbReference>
<gene>
    <name evidence="5" type="ORF">M6B22_14040</name>
</gene>
<evidence type="ECO:0000256" key="1">
    <source>
        <dbReference type="ARBA" id="ARBA00001933"/>
    </source>
</evidence>
<dbReference type="Gene3D" id="3.40.640.10">
    <property type="entry name" value="Type I PLP-dependent aspartate aminotransferase-like (Major domain)"/>
    <property type="match status" value="1"/>
</dbReference>
<accession>A0ABY7JSW4</accession>
<dbReference type="Proteomes" id="UP001164693">
    <property type="component" value="Chromosome"/>
</dbReference>
<dbReference type="PANTHER" id="PTHR11808:SF15">
    <property type="entry name" value="CYSTATHIONINE GAMMA-LYASE"/>
    <property type="match status" value="1"/>
</dbReference>
<dbReference type="SUPFAM" id="SSF53383">
    <property type="entry name" value="PLP-dependent transferases"/>
    <property type="match status" value="1"/>
</dbReference>
<dbReference type="PROSITE" id="PS00868">
    <property type="entry name" value="CYS_MET_METAB_PP"/>
    <property type="match status" value="1"/>
</dbReference>
<dbReference type="PANTHER" id="PTHR11808">
    <property type="entry name" value="TRANS-SULFURATION ENZYME FAMILY MEMBER"/>
    <property type="match status" value="1"/>
</dbReference>
<sequence>MVDVPLHPESIVVAAGRPPRTPRAPLSTPVVLTAPYQHGPDDNHYSRHETTDTVRAFEEAVGALEGGHAVAYSSGMGAVAAIAQAQPAGTVAVVPSAAYSGTLAIFGEQQALGHLQVRPVDITVTDEVIAALPGAGLLWLESVTNPLLGVADVPALAAAARRNGVRTYVDSTFSTPLGFRPLEHGADLVMHSATKYLAGHSDLLMGVLVARTAERAQELREGRALAGCIPGALECYLALRGLRTLAVRWERAQANAQELAERLAAHPRVTRVRFPGLPSDPGHEVASRLHDGYGAMISFDVAGTAEDAERVCTSLQLINHATSLGGVESLIERRARHAIDAEHGTPPTLLRFSVGIEHVEDLWTDLDGALTTKQ</sequence>